<feature type="domain" description="MPN" evidence="7">
    <location>
        <begin position="3"/>
        <end position="137"/>
    </location>
</feature>
<keyword evidence="4" id="KW-0862">Zinc</keyword>
<dbReference type="EMBL" id="BBPI01000015">
    <property type="protein sequence ID" value="GAL99860.1"/>
    <property type="molecule type" value="Genomic_DNA"/>
</dbReference>
<dbReference type="PANTHER" id="PTHR34858">
    <property type="entry name" value="CYSO-CYSTEINE PEPTIDASE"/>
    <property type="match status" value="1"/>
</dbReference>
<evidence type="ECO:0000256" key="5">
    <source>
        <dbReference type="ARBA" id="ARBA00023049"/>
    </source>
</evidence>
<evidence type="ECO:0000256" key="2">
    <source>
        <dbReference type="ARBA" id="ARBA00022723"/>
    </source>
</evidence>
<dbReference type="PANTHER" id="PTHR34858:SF1">
    <property type="entry name" value="CYSO-CYSTEINE PEPTIDASE"/>
    <property type="match status" value="1"/>
</dbReference>
<proteinExistence type="predicted"/>
<dbReference type="GO" id="GO:0006508">
    <property type="term" value="P:proteolysis"/>
    <property type="evidence" value="ECO:0007669"/>
    <property type="project" value="UniProtKB-KW"/>
</dbReference>
<evidence type="ECO:0000256" key="3">
    <source>
        <dbReference type="ARBA" id="ARBA00022801"/>
    </source>
</evidence>
<dbReference type="Proteomes" id="UP000032305">
    <property type="component" value="Unassembled WGS sequence"/>
</dbReference>
<dbReference type="AlphaFoldDB" id="A0A0A1W437"/>
<dbReference type="SUPFAM" id="SSF102712">
    <property type="entry name" value="JAB1/MPN domain"/>
    <property type="match status" value="1"/>
</dbReference>
<comment type="caution">
    <text evidence="8">The sequence shown here is derived from an EMBL/GenBank/DDBJ whole genome shotgun (WGS) entry which is preliminary data.</text>
</comment>
<dbReference type="OrthoDB" id="9802958at2"/>
<dbReference type="GO" id="GO:0008235">
    <property type="term" value="F:metalloexopeptidase activity"/>
    <property type="evidence" value="ECO:0007669"/>
    <property type="project" value="TreeGrafter"/>
</dbReference>
<dbReference type="GO" id="GO:0008270">
    <property type="term" value="F:zinc ion binding"/>
    <property type="evidence" value="ECO:0007669"/>
    <property type="project" value="TreeGrafter"/>
</dbReference>
<dbReference type="Pfam" id="PF14464">
    <property type="entry name" value="Prok-JAB"/>
    <property type="match status" value="1"/>
</dbReference>
<protein>
    <submittedName>
        <fullName evidence="8">Peptidase M67 family protein</fullName>
    </submittedName>
</protein>
<evidence type="ECO:0000256" key="6">
    <source>
        <dbReference type="SAM" id="MobiDB-lite"/>
    </source>
</evidence>
<reference evidence="8 9" key="1">
    <citation type="submission" date="2014-11" db="EMBL/GenBank/DDBJ databases">
        <title>Whole genome shotgun sequence of Sphingomonas parapaucimobilis NBRC 15100.</title>
        <authorList>
            <person name="Katano-Makiyama Y."/>
            <person name="Hosoyama A."/>
            <person name="Hashimoto M."/>
            <person name="Hosoyama Y."/>
            <person name="Noguchi M."/>
            <person name="Numata M."/>
            <person name="Tsuchikane K."/>
            <person name="Hirakata S."/>
            <person name="Uohara A."/>
            <person name="Shimodaira J."/>
            <person name="Ohji S."/>
            <person name="Ichikawa N."/>
            <person name="Kimura A."/>
            <person name="Yamazoe A."/>
            <person name="Fujita N."/>
        </authorList>
    </citation>
    <scope>NUCLEOTIDE SEQUENCE [LARGE SCALE GENOMIC DNA]</scope>
    <source>
        <strain evidence="8 9">NBRC 15100</strain>
    </source>
</reference>
<evidence type="ECO:0000313" key="8">
    <source>
        <dbReference type="EMBL" id="GAL99860.1"/>
    </source>
</evidence>
<dbReference type="PROSITE" id="PS50249">
    <property type="entry name" value="MPN"/>
    <property type="match status" value="1"/>
</dbReference>
<keyword evidence="9" id="KW-1185">Reference proteome</keyword>
<keyword evidence="1" id="KW-0645">Protease</keyword>
<organism evidence="8 9">
    <name type="scientific">Sphingomonas parapaucimobilis NBRC 15100</name>
    <dbReference type="NCBI Taxonomy" id="1219049"/>
    <lineage>
        <taxon>Bacteria</taxon>
        <taxon>Pseudomonadati</taxon>
        <taxon>Pseudomonadota</taxon>
        <taxon>Alphaproteobacteria</taxon>
        <taxon>Sphingomonadales</taxon>
        <taxon>Sphingomonadaceae</taxon>
        <taxon>Sphingomonas</taxon>
    </lineage>
</organism>
<evidence type="ECO:0000259" key="7">
    <source>
        <dbReference type="PROSITE" id="PS50249"/>
    </source>
</evidence>
<keyword evidence="3" id="KW-0378">Hydrolase</keyword>
<evidence type="ECO:0000256" key="4">
    <source>
        <dbReference type="ARBA" id="ARBA00022833"/>
    </source>
</evidence>
<evidence type="ECO:0000313" key="9">
    <source>
        <dbReference type="Proteomes" id="UP000032305"/>
    </source>
</evidence>
<evidence type="ECO:0000256" key="1">
    <source>
        <dbReference type="ARBA" id="ARBA00022670"/>
    </source>
</evidence>
<feature type="region of interest" description="Disordered" evidence="6">
    <location>
        <begin position="73"/>
        <end position="97"/>
    </location>
</feature>
<dbReference type="RefSeq" id="WP_042483776.1">
    <property type="nucleotide sequence ID" value="NZ_BBPI01000015.1"/>
</dbReference>
<dbReference type="InterPro" id="IPR028090">
    <property type="entry name" value="JAB_dom_prok"/>
</dbReference>
<dbReference type="SMART" id="SM00232">
    <property type="entry name" value="JAB_MPN"/>
    <property type="match status" value="1"/>
</dbReference>
<sequence length="150" mass="15433">MTVTISSDALDLICKSAAASPDYEVCGLLLGEGDHVARAVPCDNVSPEPGRRFEIDPAALIAAHRAARGGGPAVIGHYHSHPTGLAEPSPRDAADAAPDGSIWLIAGGGAVTAWRAVAAGERHGRFDPLALACTERTPASERASLSRDFS</sequence>
<dbReference type="InterPro" id="IPR000555">
    <property type="entry name" value="JAMM/MPN+_dom"/>
</dbReference>
<name>A0A0A1W437_9SPHN</name>
<dbReference type="eggNOG" id="COG1310">
    <property type="taxonomic scope" value="Bacteria"/>
</dbReference>
<gene>
    <name evidence="8" type="ORF">SP5_015_00250</name>
</gene>
<dbReference type="InterPro" id="IPR037518">
    <property type="entry name" value="MPN"/>
</dbReference>
<keyword evidence="2" id="KW-0479">Metal-binding</keyword>
<dbReference type="Gene3D" id="3.40.140.10">
    <property type="entry name" value="Cytidine Deaminase, domain 2"/>
    <property type="match status" value="1"/>
</dbReference>
<dbReference type="CDD" id="cd08070">
    <property type="entry name" value="MPN_like"/>
    <property type="match status" value="1"/>
</dbReference>
<dbReference type="InterPro" id="IPR051929">
    <property type="entry name" value="VirAsm_ModProt"/>
</dbReference>
<accession>A0A0A1W437</accession>
<keyword evidence="5" id="KW-0482">Metalloprotease</keyword>